<feature type="transmembrane region" description="Helical" evidence="1">
    <location>
        <begin position="124"/>
        <end position="147"/>
    </location>
</feature>
<evidence type="ECO:0000313" key="2">
    <source>
        <dbReference type="EMBL" id="MFD1634154.1"/>
    </source>
</evidence>
<keyword evidence="1" id="KW-0472">Membrane</keyword>
<feature type="transmembrane region" description="Helical" evidence="1">
    <location>
        <begin position="251"/>
        <end position="276"/>
    </location>
</feature>
<dbReference type="Proteomes" id="UP001597075">
    <property type="component" value="Unassembled WGS sequence"/>
</dbReference>
<feature type="transmembrane region" description="Helical" evidence="1">
    <location>
        <begin position="96"/>
        <end position="118"/>
    </location>
</feature>
<evidence type="ECO:0000313" key="3">
    <source>
        <dbReference type="Proteomes" id="UP001597075"/>
    </source>
</evidence>
<reference evidence="2 3" key="1">
    <citation type="journal article" date="2019" name="Int. J. Syst. Evol. Microbiol.">
        <title>The Global Catalogue of Microorganisms (GCM) 10K type strain sequencing project: providing services to taxonomists for standard genome sequencing and annotation.</title>
        <authorList>
            <consortium name="The Broad Institute Genomics Platform"/>
            <consortium name="The Broad Institute Genome Sequencing Center for Infectious Disease"/>
            <person name="Wu L."/>
            <person name="Ma J."/>
        </authorList>
    </citation>
    <scope>NUCLEOTIDE SEQUENCE [LARGE SCALE GENOMIC DNA]</scope>
    <source>
        <strain evidence="2 3">CGMCC 1.10594</strain>
    </source>
</reference>
<keyword evidence="3" id="KW-1185">Reference proteome</keyword>
<sequence>MLPRSPFSVAVRRAIRGRDCLALATVPVVLVGVYLSPEPFRRSLTFSYADPAPLSAVAAHFVHFAPEHLLVNLVGYVVLAGCGYLLAALGGCRRLFGVAAATYLLAFPPILSALNLAVPRRAVGYGFSGVVMAFAGVLPVVLSVYAGRRLDARVRPRHAPTPFFAALALVALSLPRTPLTLGLATAAGVATIGYAVSVASALRGTDPPATPAGPRTGWLDAFIVGVVAMFGYVAVGFAVAPTVRGGVVNRYVHLLGFCLAFIVPYVGVELGLFNVAEAAE</sequence>
<dbReference type="RefSeq" id="WP_256404409.1">
    <property type="nucleotide sequence ID" value="NZ_CP187151.1"/>
</dbReference>
<evidence type="ECO:0008006" key="4">
    <source>
        <dbReference type="Google" id="ProtNLM"/>
    </source>
</evidence>
<feature type="transmembrane region" description="Helical" evidence="1">
    <location>
        <begin position="217"/>
        <end position="239"/>
    </location>
</feature>
<proteinExistence type="predicted"/>
<keyword evidence="1" id="KW-0812">Transmembrane</keyword>
<accession>A0ABD6D1E9</accession>
<feature type="transmembrane region" description="Helical" evidence="1">
    <location>
        <begin position="20"/>
        <end position="37"/>
    </location>
</feature>
<dbReference type="AlphaFoldDB" id="A0ABD6D1E9"/>
<keyword evidence="1" id="KW-1133">Transmembrane helix</keyword>
<protein>
    <recommendedName>
        <fullName evidence="4">Rhomboid family intramembrane serine protease</fullName>
    </recommendedName>
</protein>
<organism evidence="2 3">
    <name type="scientific">Haloplanus ruber</name>
    <dbReference type="NCBI Taxonomy" id="869892"/>
    <lineage>
        <taxon>Archaea</taxon>
        <taxon>Methanobacteriati</taxon>
        <taxon>Methanobacteriota</taxon>
        <taxon>Stenosarchaea group</taxon>
        <taxon>Halobacteria</taxon>
        <taxon>Halobacteriales</taxon>
        <taxon>Haloferacaceae</taxon>
        <taxon>Haloplanus</taxon>
    </lineage>
</organism>
<dbReference type="EMBL" id="JBHUDL010000010">
    <property type="protein sequence ID" value="MFD1634154.1"/>
    <property type="molecule type" value="Genomic_DNA"/>
</dbReference>
<comment type="caution">
    <text evidence="2">The sequence shown here is derived from an EMBL/GenBank/DDBJ whole genome shotgun (WGS) entry which is preliminary data.</text>
</comment>
<feature type="transmembrane region" description="Helical" evidence="1">
    <location>
        <begin position="181"/>
        <end position="205"/>
    </location>
</feature>
<gene>
    <name evidence="2" type="ORF">ACFSBJ_10485</name>
</gene>
<evidence type="ECO:0000256" key="1">
    <source>
        <dbReference type="SAM" id="Phobius"/>
    </source>
</evidence>
<feature type="transmembrane region" description="Helical" evidence="1">
    <location>
        <begin position="69"/>
        <end position="89"/>
    </location>
</feature>
<name>A0ABD6D1E9_9EURY</name>